<keyword evidence="11" id="KW-0575">Peroxidase</keyword>
<evidence type="ECO:0000256" key="1">
    <source>
        <dbReference type="ARBA" id="ARBA00004196"/>
    </source>
</evidence>
<dbReference type="Pfam" id="PF03150">
    <property type="entry name" value="CCP_MauG"/>
    <property type="match status" value="1"/>
</dbReference>
<accession>A0A135HVF1</accession>
<dbReference type="Gene3D" id="1.10.760.10">
    <property type="entry name" value="Cytochrome c-like domain"/>
    <property type="match status" value="2"/>
</dbReference>
<protein>
    <submittedName>
        <fullName evidence="11">Cytochrome C peroxidase</fullName>
    </submittedName>
</protein>
<dbReference type="GO" id="GO:0030313">
    <property type="term" value="C:cell envelope"/>
    <property type="evidence" value="ECO:0007669"/>
    <property type="project" value="UniProtKB-SubCell"/>
</dbReference>
<dbReference type="STRING" id="1494590.ATN84_25415"/>
<feature type="domain" description="Cytochrome c" evidence="10">
    <location>
        <begin position="41"/>
        <end position="199"/>
    </location>
</feature>
<evidence type="ECO:0000256" key="7">
    <source>
        <dbReference type="PROSITE-ProRule" id="PRU00433"/>
    </source>
</evidence>
<evidence type="ECO:0000256" key="2">
    <source>
        <dbReference type="ARBA" id="ARBA00022617"/>
    </source>
</evidence>
<comment type="caution">
    <text evidence="11">The sequence shown here is derived from an EMBL/GenBank/DDBJ whole genome shotgun (WGS) entry which is preliminary data.</text>
</comment>
<dbReference type="GO" id="GO:0009055">
    <property type="term" value="F:electron transfer activity"/>
    <property type="evidence" value="ECO:0007669"/>
    <property type="project" value="InterPro"/>
</dbReference>
<keyword evidence="2 7" id="KW-0349">Heme</keyword>
<dbReference type="AlphaFoldDB" id="A0A135HVF1"/>
<dbReference type="GO" id="GO:0004130">
    <property type="term" value="F:cytochrome-c peroxidase activity"/>
    <property type="evidence" value="ECO:0007669"/>
    <property type="project" value="TreeGrafter"/>
</dbReference>
<evidence type="ECO:0000259" key="10">
    <source>
        <dbReference type="PROSITE" id="PS51007"/>
    </source>
</evidence>
<dbReference type="PROSITE" id="PS51007">
    <property type="entry name" value="CYTC"/>
    <property type="match status" value="2"/>
</dbReference>
<evidence type="ECO:0000256" key="9">
    <source>
        <dbReference type="SAM" id="SignalP"/>
    </source>
</evidence>
<gene>
    <name evidence="11" type="ORF">ATN84_25415</name>
</gene>
<keyword evidence="4 9" id="KW-0732">Signal</keyword>
<keyword evidence="3 7" id="KW-0479">Metal-binding</keyword>
<evidence type="ECO:0000313" key="12">
    <source>
        <dbReference type="Proteomes" id="UP000070107"/>
    </source>
</evidence>
<evidence type="ECO:0000256" key="3">
    <source>
        <dbReference type="ARBA" id="ARBA00022723"/>
    </source>
</evidence>
<dbReference type="InterPro" id="IPR051395">
    <property type="entry name" value="Cytochrome_c_Peroxidase/MauG"/>
</dbReference>
<feature type="signal peptide" evidence="9">
    <location>
        <begin position="1"/>
        <end position="20"/>
    </location>
</feature>
<evidence type="ECO:0000256" key="6">
    <source>
        <dbReference type="ARBA" id="ARBA00023004"/>
    </source>
</evidence>
<dbReference type="InterPro" id="IPR036909">
    <property type="entry name" value="Cyt_c-like_dom_sf"/>
</dbReference>
<dbReference type="EMBL" id="LNTU01000015">
    <property type="protein sequence ID" value="KXF77162.1"/>
    <property type="molecule type" value="Genomic_DNA"/>
</dbReference>
<evidence type="ECO:0000256" key="8">
    <source>
        <dbReference type="SAM" id="MobiDB-lite"/>
    </source>
</evidence>
<feature type="domain" description="Cytochrome c" evidence="10">
    <location>
        <begin position="227"/>
        <end position="403"/>
    </location>
</feature>
<dbReference type="InterPro" id="IPR004852">
    <property type="entry name" value="Di-haem_cyt_c_peroxidsae"/>
</dbReference>
<dbReference type="GO" id="GO:0046872">
    <property type="term" value="F:metal ion binding"/>
    <property type="evidence" value="ECO:0007669"/>
    <property type="project" value="UniProtKB-KW"/>
</dbReference>
<keyword evidence="12" id="KW-1185">Reference proteome</keyword>
<keyword evidence="5" id="KW-0560">Oxidoreductase</keyword>
<organism evidence="11 12">
    <name type="scientific">Paramesorhizobium deserti</name>
    <dbReference type="NCBI Taxonomy" id="1494590"/>
    <lineage>
        <taxon>Bacteria</taxon>
        <taxon>Pseudomonadati</taxon>
        <taxon>Pseudomonadota</taxon>
        <taxon>Alphaproteobacteria</taxon>
        <taxon>Hyphomicrobiales</taxon>
        <taxon>Phyllobacteriaceae</taxon>
        <taxon>Paramesorhizobium</taxon>
    </lineage>
</organism>
<comment type="subcellular location">
    <subcellularLocation>
        <location evidence="1">Cell envelope</location>
    </subcellularLocation>
</comment>
<dbReference type="Proteomes" id="UP000070107">
    <property type="component" value="Unassembled WGS sequence"/>
</dbReference>
<reference evidence="11 12" key="1">
    <citation type="submission" date="2015-11" db="EMBL/GenBank/DDBJ databases">
        <title>Draft genome sequence of Paramesorhizobium deserti A-3-E, a strain highly resistant to diverse beta-lactam antibiotics.</title>
        <authorList>
            <person name="Lv R."/>
            <person name="Yang X."/>
            <person name="Fang N."/>
            <person name="Guo J."/>
            <person name="Luo X."/>
            <person name="Peng F."/>
            <person name="Yang R."/>
            <person name="Cui Y."/>
            <person name="Fang C."/>
            <person name="Song Y."/>
        </authorList>
    </citation>
    <scope>NUCLEOTIDE SEQUENCE [LARGE SCALE GENOMIC DNA]</scope>
    <source>
        <strain evidence="11 12">A-3-E</strain>
    </source>
</reference>
<dbReference type="InterPro" id="IPR009056">
    <property type="entry name" value="Cyt_c-like_dom"/>
</dbReference>
<dbReference type="PANTHER" id="PTHR30600:SF10">
    <property type="entry name" value="BLL6722 PROTEIN"/>
    <property type="match status" value="1"/>
</dbReference>
<proteinExistence type="predicted"/>
<evidence type="ECO:0000256" key="4">
    <source>
        <dbReference type="ARBA" id="ARBA00022729"/>
    </source>
</evidence>
<evidence type="ECO:0000313" key="11">
    <source>
        <dbReference type="EMBL" id="KXF77162.1"/>
    </source>
</evidence>
<feature type="region of interest" description="Disordered" evidence="8">
    <location>
        <begin position="114"/>
        <end position="136"/>
    </location>
</feature>
<dbReference type="SUPFAM" id="SSF46626">
    <property type="entry name" value="Cytochrome c"/>
    <property type="match status" value="2"/>
</dbReference>
<name>A0A135HVF1_9HYPH</name>
<sequence>MARRWRLAFFLAILSGSIFAFSGPVDAQPMSRAQARERANMLAALGAELFSDPQLSNSGKSACASCHDPAHAFAPANALSVQLGGRDLAYPGLRAVPSLKYLQAVPQFTEHYFESEDEADESVDNGPTGGLTWDGRADSARAQARIPLLSPFEMGNASPDEVVRHALDGGYGPKLAAIYGKSLLANRNATFEAVLKALEVYQQSWQTFYPYSSKYDAWLAGKVELTPEEEHGRKLFEDPEKGNCASCHFSVRANDGTPPQFTDYGMIALAVPRNPAIPANADPAFYDLGLCGPLRTNFLGRPDYCGLFRTPTLRNVATRRAFFHNGVFHTLKDAVAFYATRDTDPGRWYPRRADGSVEIYDDLPARYRDNINMDPPFGGKQGDAPRLDDGEIDAIVTFLNTLTDGWKAR</sequence>
<feature type="chain" id="PRO_5007465372" evidence="9">
    <location>
        <begin position="21"/>
        <end position="409"/>
    </location>
</feature>
<evidence type="ECO:0000256" key="5">
    <source>
        <dbReference type="ARBA" id="ARBA00023002"/>
    </source>
</evidence>
<dbReference type="GO" id="GO:0020037">
    <property type="term" value="F:heme binding"/>
    <property type="evidence" value="ECO:0007669"/>
    <property type="project" value="InterPro"/>
</dbReference>
<keyword evidence="6 7" id="KW-0408">Iron</keyword>
<dbReference type="PANTHER" id="PTHR30600">
    <property type="entry name" value="CYTOCHROME C PEROXIDASE-RELATED"/>
    <property type="match status" value="1"/>
</dbReference>